<feature type="signal peptide" evidence="1">
    <location>
        <begin position="1"/>
        <end position="18"/>
    </location>
</feature>
<evidence type="ECO:0000313" key="2">
    <source>
        <dbReference type="EMBL" id="KAL0910483.1"/>
    </source>
</evidence>
<comment type="caution">
    <text evidence="2">The sequence shown here is derived from an EMBL/GenBank/DDBJ whole genome shotgun (WGS) entry which is preliminary data.</text>
</comment>
<evidence type="ECO:0000256" key="1">
    <source>
        <dbReference type="SAM" id="SignalP"/>
    </source>
</evidence>
<reference evidence="2 3" key="1">
    <citation type="journal article" date="2024" name="Plant Biotechnol. J.">
        <title>Dendrobium thyrsiflorum genome and its molecular insights into genes involved in important horticultural traits.</title>
        <authorList>
            <person name="Chen B."/>
            <person name="Wang J.Y."/>
            <person name="Zheng P.J."/>
            <person name="Li K.L."/>
            <person name="Liang Y.M."/>
            <person name="Chen X.F."/>
            <person name="Zhang C."/>
            <person name="Zhao X."/>
            <person name="He X."/>
            <person name="Zhang G.Q."/>
            <person name="Liu Z.J."/>
            <person name="Xu Q."/>
        </authorList>
    </citation>
    <scope>NUCLEOTIDE SEQUENCE [LARGE SCALE GENOMIC DNA]</scope>
    <source>
        <strain evidence="2">GZMU011</strain>
    </source>
</reference>
<feature type="chain" id="PRO_5044782628" evidence="1">
    <location>
        <begin position="19"/>
        <end position="139"/>
    </location>
</feature>
<sequence>MILFNSAIFHIFWMLIYDDCMPIGSYIVLHLWYHEGEELCGLVGERALKIDPNLKRLEEVVQKLDKVSAGSFAVGKHSSCLWIMQMQPIVSIGYSEETELDQPLVLIWQSAFASFSELFDGNDCYLSADGGEALPFPFA</sequence>
<gene>
    <name evidence="2" type="ORF">M5K25_021470</name>
</gene>
<proteinExistence type="predicted"/>
<dbReference type="EMBL" id="JANQDX010000016">
    <property type="protein sequence ID" value="KAL0910483.1"/>
    <property type="molecule type" value="Genomic_DNA"/>
</dbReference>
<organism evidence="2 3">
    <name type="scientific">Dendrobium thyrsiflorum</name>
    <name type="common">Pinecone-like raceme dendrobium</name>
    <name type="synonym">Orchid</name>
    <dbReference type="NCBI Taxonomy" id="117978"/>
    <lineage>
        <taxon>Eukaryota</taxon>
        <taxon>Viridiplantae</taxon>
        <taxon>Streptophyta</taxon>
        <taxon>Embryophyta</taxon>
        <taxon>Tracheophyta</taxon>
        <taxon>Spermatophyta</taxon>
        <taxon>Magnoliopsida</taxon>
        <taxon>Liliopsida</taxon>
        <taxon>Asparagales</taxon>
        <taxon>Orchidaceae</taxon>
        <taxon>Epidendroideae</taxon>
        <taxon>Malaxideae</taxon>
        <taxon>Dendrobiinae</taxon>
        <taxon>Dendrobium</taxon>
    </lineage>
</organism>
<evidence type="ECO:0000313" key="3">
    <source>
        <dbReference type="Proteomes" id="UP001552299"/>
    </source>
</evidence>
<name>A0ABD0UJT6_DENTH</name>
<accession>A0ABD0UJT6</accession>
<protein>
    <submittedName>
        <fullName evidence="2">Uncharacterized protein</fullName>
    </submittedName>
</protein>
<keyword evidence="3" id="KW-1185">Reference proteome</keyword>
<dbReference type="AlphaFoldDB" id="A0ABD0UJT6"/>
<dbReference type="Proteomes" id="UP001552299">
    <property type="component" value="Unassembled WGS sequence"/>
</dbReference>
<keyword evidence="1" id="KW-0732">Signal</keyword>